<name>A0ABU1MBR9_9HYPH</name>
<evidence type="ECO:0000313" key="1">
    <source>
        <dbReference type="EMBL" id="MDR6433474.1"/>
    </source>
</evidence>
<evidence type="ECO:0000313" key="2">
    <source>
        <dbReference type="Proteomes" id="UP001184614"/>
    </source>
</evidence>
<comment type="caution">
    <text evidence="1">The sequence shown here is derived from an EMBL/GenBank/DDBJ whole genome shotgun (WGS) entry which is preliminary data.</text>
</comment>
<keyword evidence="2" id="KW-1185">Reference proteome</keyword>
<proteinExistence type="predicted"/>
<protein>
    <submittedName>
        <fullName evidence="1">Uncharacterized protein</fullName>
    </submittedName>
</protein>
<dbReference type="Proteomes" id="UP001184614">
    <property type="component" value="Unassembled WGS sequence"/>
</dbReference>
<dbReference type="EMBL" id="JAVDQT010000005">
    <property type="protein sequence ID" value="MDR6433474.1"/>
    <property type="molecule type" value="Genomic_DNA"/>
</dbReference>
<reference evidence="1 2" key="1">
    <citation type="submission" date="2023-07" db="EMBL/GenBank/DDBJ databases">
        <title>Sorghum-associated microbial communities from plants grown in Nebraska, USA.</title>
        <authorList>
            <person name="Schachtman D."/>
        </authorList>
    </citation>
    <scope>NUCLEOTIDE SEQUENCE [LARGE SCALE GENOMIC DNA]</scope>
    <source>
        <strain evidence="1 2">DS1730</strain>
    </source>
</reference>
<organism evidence="1 2">
    <name type="scientific">Brucella pseudogrignonensis</name>
    <dbReference type="NCBI Taxonomy" id="419475"/>
    <lineage>
        <taxon>Bacteria</taxon>
        <taxon>Pseudomonadati</taxon>
        <taxon>Pseudomonadota</taxon>
        <taxon>Alphaproteobacteria</taxon>
        <taxon>Hyphomicrobiales</taxon>
        <taxon>Brucellaceae</taxon>
        <taxon>Brucella/Ochrobactrum group</taxon>
        <taxon>Brucella</taxon>
    </lineage>
</organism>
<sequence length="88" mass="9408">MTDSFVSVSVALAMDRAALPHRVGALVRTPPGMAPPASISTHRHKPTGMTVTWMSMQPTQRLPMATKALAMRSALKQGSALISIRIGR</sequence>
<gene>
    <name evidence="1" type="ORF">J2782_003220</name>
</gene>
<accession>A0ABU1MBR9</accession>